<name>A0ABV0V4I5_9TELE</name>
<evidence type="ECO:0000313" key="1">
    <source>
        <dbReference type="EMBL" id="MEQ2252250.1"/>
    </source>
</evidence>
<reference evidence="1 2" key="1">
    <citation type="submission" date="2021-06" db="EMBL/GenBank/DDBJ databases">
        <authorList>
            <person name="Palmer J.M."/>
        </authorList>
    </citation>
    <scope>NUCLEOTIDE SEQUENCE [LARGE SCALE GENOMIC DNA]</scope>
    <source>
        <strain evidence="2">if_2019</strain>
        <tissue evidence="1">Muscle</tissue>
    </source>
</reference>
<proteinExistence type="predicted"/>
<organism evidence="1 2">
    <name type="scientific">Ilyodon furcidens</name>
    <name type="common">goldbreast splitfin</name>
    <dbReference type="NCBI Taxonomy" id="33524"/>
    <lineage>
        <taxon>Eukaryota</taxon>
        <taxon>Metazoa</taxon>
        <taxon>Chordata</taxon>
        <taxon>Craniata</taxon>
        <taxon>Vertebrata</taxon>
        <taxon>Euteleostomi</taxon>
        <taxon>Actinopterygii</taxon>
        <taxon>Neopterygii</taxon>
        <taxon>Teleostei</taxon>
        <taxon>Neoteleostei</taxon>
        <taxon>Acanthomorphata</taxon>
        <taxon>Ovalentaria</taxon>
        <taxon>Atherinomorphae</taxon>
        <taxon>Cyprinodontiformes</taxon>
        <taxon>Goodeidae</taxon>
        <taxon>Ilyodon</taxon>
    </lineage>
</organism>
<protein>
    <submittedName>
        <fullName evidence="1">Uncharacterized protein</fullName>
    </submittedName>
</protein>
<comment type="caution">
    <text evidence="1">The sequence shown here is derived from an EMBL/GenBank/DDBJ whole genome shotgun (WGS) entry which is preliminary data.</text>
</comment>
<dbReference type="Proteomes" id="UP001482620">
    <property type="component" value="Unassembled WGS sequence"/>
</dbReference>
<sequence>MPRYFVLKQIHSHLYVKCRTLLCYCHEFTSNHYRARVVYAYQLCLLNNNIHQGSSTLVFESKVLASFRCILVPTHLNLMNVPLPGHSRAGCHEEASRPFDVHLLEVECI</sequence>
<evidence type="ECO:0000313" key="2">
    <source>
        <dbReference type="Proteomes" id="UP001482620"/>
    </source>
</evidence>
<dbReference type="EMBL" id="JAHRIQ010094679">
    <property type="protein sequence ID" value="MEQ2252250.1"/>
    <property type="molecule type" value="Genomic_DNA"/>
</dbReference>
<gene>
    <name evidence="1" type="ORF">ILYODFUR_019763</name>
</gene>
<accession>A0ABV0V4I5</accession>
<keyword evidence="2" id="KW-1185">Reference proteome</keyword>